<dbReference type="Proteomes" id="UP001202328">
    <property type="component" value="Unassembled WGS sequence"/>
</dbReference>
<protein>
    <recommendedName>
        <fullName evidence="12">Acyl-CoA desaturase</fullName>
    </recommendedName>
</protein>
<evidence type="ECO:0000256" key="5">
    <source>
        <dbReference type="ARBA" id="ARBA00022832"/>
    </source>
</evidence>
<organism evidence="10 11">
    <name type="scientific">Papaver atlanticum</name>
    <dbReference type="NCBI Taxonomy" id="357466"/>
    <lineage>
        <taxon>Eukaryota</taxon>
        <taxon>Viridiplantae</taxon>
        <taxon>Streptophyta</taxon>
        <taxon>Embryophyta</taxon>
        <taxon>Tracheophyta</taxon>
        <taxon>Spermatophyta</taxon>
        <taxon>Magnoliopsida</taxon>
        <taxon>Ranunculales</taxon>
        <taxon>Papaveraceae</taxon>
        <taxon>Papaveroideae</taxon>
        <taxon>Papaver</taxon>
    </lineage>
</organism>
<comment type="subcellular location">
    <subcellularLocation>
        <location evidence="1">Membrane</location>
        <topology evidence="1">Multi-pass membrane protein</topology>
    </subcellularLocation>
</comment>
<evidence type="ECO:0000256" key="6">
    <source>
        <dbReference type="ARBA" id="ARBA00022989"/>
    </source>
</evidence>
<gene>
    <name evidence="10" type="ORF">MKW98_010830</name>
</gene>
<reference evidence="10" key="1">
    <citation type="submission" date="2022-04" db="EMBL/GenBank/DDBJ databases">
        <title>A functionally conserved STORR gene fusion in Papaver species that diverged 16.8 million years ago.</title>
        <authorList>
            <person name="Catania T."/>
        </authorList>
    </citation>
    <scope>NUCLEOTIDE SEQUENCE</scope>
    <source>
        <strain evidence="10">S-188037</strain>
    </source>
</reference>
<dbReference type="CDD" id="cd03505">
    <property type="entry name" value="Delta9-FADS-like"/>
    <property type="match status" value="1"/>
</dbReference>
<evidence type="ECO:0000256" key="1">
    <source>
        <dbReference type="ARBA" id="ARBA00004141"/>
    </source>
</evidence>
<evidence type="ECO:0000256" key="4">
    <source>
        <dbReference type="ARBA" id="ARBA00022692"/>
    </source>
</evidence>
<sequence>GFRTALGTHFTFAVNSVCHTWGKRPWNTKDLSKNNWVVNILGHGEDLSKNNWVVGLLGFGEGWHNNHHAFQFSARIGLEWWQLDIPWYIIKILEHLGLATNVKVHTEMQKLKLSSNVYYASPQDEN</sequence>
<dbReference type="GO" id="GO:0016717">
    <property type="term" value="F:oxidoreductase activity, acting on paired donors, with oxidation of a pair of donors resulting in the reduction of molecular oxygen to two molecules of water"/>
    <property type="evidence" value="ECO:0007669"/>
    <property type="project" value="InterPro"/>
</dbReference>
<dbReference type="PANTHER" id="PTHR11351:SF85">
    <property type="entry name" value="ACYL-COA DESATURASE"/>
    <property type="match status" value="1"/>
</dbReference>
<proteinExistence type="inferred from homology"/>
<keyword evidence="4" id="KW-0812">Transmembrane</keyword>
<comment type="caution">
    <text evidence="10">The sequence shown here is derived from an EMBL/GenBank/DDBJ whole genome shotgun (WGS) entry which is preliminary data.</text>
</comment>
<evidence type="ECO:0008006" key="12">
    <source>
        <dbReference type="Google" id="ProtNLM"/>
    </source>
</evidence>
<evidence type="ECO:0000256" key="2">
    <source>
        <dbReference type="ARBA" id="ARBA00005189"/>
    </source>
</evidence>
<evidence type="ECO:0000256" key="7">
    <source>
        <dbReference type="ARBA" id="ARBA00023002"/>
    </source>
</evidence>
<dbReference type="InterPro" id="IPR015876">
    <property type="entry name" value="Acyl-CoA_DS"/>
</dbReference>
<evidence type="ECO:0000313" key="10">
    <source>
        <dbReference type="EMBL" id="KAI3914018.1"/>
    </source>
</evidence>
<keyword evidence="5" id="KW-0276">Fatty acid metabolism</keyword>
<dbReference type="GO" id="GO:0042761">
    <property type="term" value="P:very long-chain fatty acid biosynthetic process"/>
    <property type="evidence" value="ECO:0007669"/>
    <property type="project" value="TreeGrafter"/>
</dbReference>
<dbReference type="AlphaFoldDB" id="A0AAD4XHX8"/>
<dbReference type="GO" id="GO:0005789">
    <property type="term" value="C:endoplasmic reticulum membrane"/>
    <property type="evidence" value="ECO:0007669"/>
    <property type="project" value="TreeGrafter"/>
</dbReference>
<evidence type="ECO:0000313" key="11">
    <source>
        <dbReference type="Proteomes" id="UP001202328"/>
    </source>
</evidence>
<comment type="pathway">
    <text evidence="2">Lipid metabolism.</text>
</comment>
<keyword evidence="9" id="KW-0472">Membrane</keyword>
<dbReference type="PANTHER" id="PTHR11351">
    <property type="entry name" value="ACYL-COA DESATURASE"/>
    <property type="match status" value="1"/>
</dbReference>
<feature type="non-terminal residue" evidence="10">
    <location>
        <position position="126"/>
    </location>
</feature>
<keyword evidence="7" id="KW-0560">Oxidoreductase</keyword>
<evidence type="ECO:0000256" key="9">
    <source>
        <dbReference type="ARBA" id="ARBA00023136"/>
    </source>
</evidence>
<keyword evidence="11" id="KW-1185">Reference proteome</keyword>
<keyword evidence="6" id="KW-1133">Transmembrane helix</keyword>
<evidence type="ECO:0000256" key="8">
    <source>
        <dbReference type="ARBA" id="ARBA00023098"/>
    </source>
</evidence>
<evidence type="ECO:0000256" key="3">
    <source>
        <dbReference type="ARBA" id="ARBA00009295"/>
    </source>
</evidence>
<accession>A0AAD4XHX8</accession>
<name>A0AAD4XHX8_9MAGN</name>
<keyword evidence="8" id="KW-0443">Lipid metabolism</keyword>
<dbReference type="EMBL" id="JAJJMB010009426">
    <property type="protein sequence ID" value="KAI3914018.1"/>
    <property type="molecule type" value="Genomic_DNA"/>
</dbReference>
<comment type="similarity">
    <text evidence="3">Belongs to the fatty acid desaturase type 1 family.</text>
</comment>